<dbReference type="CTD" id="6751526"/>
<name>B3RRB7_TRIAD</name>
<sequence length="122" mass="13837">MAARSKKLKPLIDVDELPSPPQRPTVMQMQEDLTNILANDAVLVSLPSNWQDTTNFDPLTIDLTEKQRNDLSDADILSLYNKAEQTVKLRSQINSLLDESSKNVSMIEENERNLKELASRIK</sequence>
<evidence type="ECO:0000313" key="3">
    <source>
        <dbReference type="Proteomes" id="UP000009022"/>
    </source>
</evidence>
<dbReference type="KEGG" id="tad:TRIADDRAFT_54177"/>
<dbReference type="AlphaFoldDB" id="B3RRB7"/>
<protein>
    <submittedName>
        <fullName evidence="2">Uncharacterized protein</fullName>
    </submittedName>
</protein>
<dbReference type="HOGENOM" id="CLU_2029654_0_0_1"/>
<keyword evidence="3" id="KW-1185">Reference proteome</keyword>
<organism evidence="2 3">
    <name type="scientific">Trichoplax adhaerens</name>
    <name type="common">Trichoplax reptans</name>
    <dbReference type="NCBI Taxonomy" id="10228"/>
    <lineage>
        <taxon>Eukaryota</taxon>
        <taxon>Metazoa</taxon>
        <taxon>Placozoa</taxon>
        <taxon>Uniplacotomia</taxon>
        <taxon>Trichoplacea</taxon>
        <taxon>Trichoplacidae</taxon>
        <taxon>Trichoplax</taxon>
    </lineage>
</organism>
<feature type="region of interest" description="Disordered" evidence="1">
    <location>
        <begin position="1"/>
        <end position="22"/>
    </location>
</feature>
<dbReference type="InterPro" id="IPR028227">
    <property type="entry name" value="UPF0449"/>
</dbReference>
<dbReference type="EMBL" id="DS985243">
    <property type="protein sequence ID" value="EDV26850.1"/>
    <property type="molecule type" value="Genomic_DNA"/>
</dbReference>
<accession>B3RRB7</accession>
<dbReference type="InParanoid" id="B3RRB7"/>
<evidence type="ECO:0000256" key="1">
    <source>
        <dbReference type="SAM" id="MobiDB-lite"/>
    </source>
</evidence>
<reference evidence="2 3" key="1">
    <citation type="journal article" date="2008" name="Nature">
        <title>The Trichoplax genome and the nature of placozoans.</title>
        <authorList>
            <person name="Srivastava M."/>
            <person name="Begovic E."/>
            <person name="Chapman J."/>
            <person name="Putnam N.H."/>
            <person name="Hellsten U."/>
            <person name="Kawashima T."/>
            <person name="Kuo A."/>
            <person name="Mitros T."/>
            <person name="Salamov A."/>
            <person name="Carpenter M.L."/>
            <person name="Signorovitch A.Y."/>
            <person name="Moreno M.A."/>
            <person name="Kamm K."/>
            <person name="Grimwood J."/>
            <person name="Schmutz J."/>
            <person name="Shapiro H."/>
            <person name="Grigoriev I.V."/>
            <person name="Buss L.W."/>
            <person name="Schierwater B."/>
            <person name="Dellaporta S.L."/>
            <person name="Rokhsar D.S."/>
        </authorList>
    </citation>
    <scope>NUCLEOTIDE SEQUENCE [LARGE SCALE GENOMIC DNA]</scope>
    <source>
        <strain evidence="2 3">Grell-BS-1999</strain>
    </source>
</reference>
<gene>
    <name evidence="2" type="ORF">TRIADDRAFT_54177</name>
</gene>
<dbReference type="Pfam" id="PF15136">
    <property type="entry name" value="UPF0449"/>
    <property type="match status" value="1"/>
</dbReference>
<dbReference type="GeneID" id="6751526"/>
<dbReference type="Proteomes" id="UP000009022">
    <property type="component" value="Unassembled WGS sequence"/>
</dbReference>
<proteinExistence type="predicted"/>
<evidence type="ECO:0000313" key="2">
    <source>
        <dbReference type="EMBL" id="EDV26850.1"/>
    </source>
</evidence>
<dbReference type="RefSeq" id="XP_002110846.1">
    <property type="nucleotide sequence ID" value="XM_002110810.1"/>
</dbReference>